<dbReference type="Proteomes" id="UP000289708">
    <property type="component" value="Unassembled WGS sequence"/>
</dbReference>
<sequence>MAILVTGVAGFIGYHVAARLLREGTSVVGIDNLNSYYSVELKRRRLKELDATFGDAFRFFEVDFADADALAAALKGHEFKRIIHLGAQAGVRYSIQNPRSYAHSNLLGHLNILELARDQSADHLVYASSSSVYGRNTKLPFSVQDRVDLPASLYAATKRADELLSESYAHIFRLPQTGLRFFTVYGPWGRPDMALWLFTDAIMNGRPIQIFNGGEMRRDFTFIDDIVDGVVKCVATAPLDDGELKPGGSRTPHKLYNIGNNNAEELLVMIELLEQACGRKAEREFLPMQPGDVKETYADITDISRDLGFSPKTTIKEGIPQFVDWFKWYHATA</sequence>
<comment type="caution">
    <text evidence="3">The sequence shown here is derived from an EMBL/GenBank/DDBJ whole genome shotgun (WGS) entry which is preliminary data.</text>
</comment>
<dbReference type="Pfam" id="PF16363">
    <property type="entry name" value="GDP_Man_Dehyd"/>
    <property type="match status" value="1"/>
</dbReference>
<dbReference type="PRINTS" id="PR01713">
    <property type="entry name" value="NUCEPIMERASE"/>
</dbReference>
<dbReference type="SUPFAM" id="SSF51735">
    <property type="entry name" value="NAD(P)-binding Rossmann-fold domains"/>
    <property type="match status" value="1"/>
</dbReference>
<keyword evidence="1" id="KW-0520">NAD</keyword>
<dbReference type="OrthoDB" id="9801785at2"/>
<dbReference type="PANTHER" id="PTHR43574">
    <property type="entry name" value="EPIMERASE-RELATED"/>
    <property type="match status" value="1"/>
</dbReference>
<evidence type="ECO:0000259" key="2">
    <source>
        <dbReference type="Pfam" id="PF16363"/>
    </source>
</evidence>
<proteinExistence type="predicted"/>
<keyword evidence="4" id="KW-1185">Reference proteome</keyword>
<dbReference type="RefSeq" id="WP_128779564.1">
    <property type="nucleotide sequence ID" value="NZ_RYFI01000039.1"/>
</dbReference>
<reference evidence="3 4" key="1">
    <citation type="submission" date="2018-12" db="EMBL/GenBank/DDBJ databases">
        <title>bacterium Hansschlegelia zhihuaiae S113.</title>
        <authorList>
            <person name="He J."/>
        </authorList>
    </citation>
    <scope>NUCLEOTIDE SEQUENCE [LARGE SCALE GENOMIC DNA]</scope>
    <source>
        <strain evidence="3 4">S 113</strain>
    </source>
</reference>
<dbReference type="Gene3D" id="3.40.50.720">
    <property type="entry name" value="NAD(P)-binding Rossmann-like Domain"/>
    <property type="match status" value="1"/>
</dbReference>
<accession>A0A4Q0M2F9</accession>
<dbReference type="AlphaFoldDB" id="A0A4Q0M2F9"/>
<evidence type="ECO:0000313" key="4">
    <source>
        <dbReference type="Proteomes" id="UP000289708"/>
    </source>
</evidence>
<feature type="domain" description="NAD(P)-binding" evidence="2">
    <location>
        <begin position="4"/>
        <end position="320"/>
    </location>
</feature>
<dbReference type="Gene3D" id="3.90.25.10">
    <property type="entry name" value="UDP-galactose 4-epimerase, domain 1"/>
    <property type="match status" value="1"/>
</dbReference>
<protein>
    <submittedName>
        <fullName evidence="3">SDR family NAD(P)-dependent oxidoreductase</fullName>
    </submittedName>
</protein>
<evidence type="ECO:0000313" key="3">
    <source>
        <dbReference type="EMBL" id="RXF67027.1"/>
    </source>
</evidence>
<name>A0A4Q0M2F9_9HYPH</name>
<dbReference type="InterPro" id="IPR036291">
    <property type="entry name" value="NAD(P)-bd_dom_sf"/>
</dbReference>
<evidence type="ECO:0000256" key="1">
    <source>
        <dbReference type="ARBA" id="ARBA00023027"/>
    </source>
</evidence>
<organism evidence="3 4">
    <name type="scientific">Hansschlegelia zhihuaiae</name>
    <dbReference type="NCBI Taxonomy" id="405005"/>
    <lineage>
        <taxon>Bacteria</taxon>
        <taxon>Pseudomonadati</taxon>
        <taxon>Pseudomonadota</taxon>
        <taxon>Alphaproteobacteria</taxon>
        <taxon>Hyphomicrobiales</taxon>
        <taxon>Methylopilaceae</taxon>
        <taxon>Hansschlegelia</taxon>
    </lineage>
</organism>
<dbReference type="InterPro" id="IPR016040">
    <property type="entry name" value="NAD(P)-bd_dom"/>
</dbReference>
<dbReference type="EMBL" id="RYFI01000039">
    <property type="protein sequence ID" value="RXF67027.1"/>
    <property type="molecule type" value="Genomic_DNA"/>
</dbReference>
<gene>
    <name evidence="3" type="ORF">EK403_21835</name>
</gene>